<feature type="region of interest" description="Disordered" evidence="1">
    <location>
        <begin position="1"/>
        <end position="222"/>
    </location>
</feature>
<keyword evidence="2" id="KW-1185">Reference proteome</keyword>
<organism evidence="2 3">
    <name type="scientific">Pipra filicauda</name>
    <name type="common">Wire-tailed manakin</name>
    <dbReference type="NCBI Taxonomy" id="649802"/>
    <lineage>
        <taxon>Eukaryota</taxon>
        <taxon>Metazoa</taxon>
        <taxon>Chordata</taxon>
        <taxon>Craniata</taxon>
        <taxon>Vertebrata</taxon>
        <taxon>Euteleostomi</taxon>
        <taxon>Archelosauria</taxon>
        <taxon>Archosauria</taxon>
        <taxon>Dinosauria</taxon>
        <taxon>Saurischia</taxon>
        <taxon>Theropoda</taxon>
        <taxon>Coelurosauria</taxon>
        <taxon>Aves</taxon>
        <taxon>Neognathae</taxon>
        <taxon>Neoaves</taxon>
        <taxon>Telluraves</taxon>
        <taxon>Australaves</taxon>
        <taxon>Passeriformes</taxon>
        <taxon>Pipridae</taxon>
        <taxon>Pipra</taxon>
    </lineage>
</organism>
<dbReference type="GeneID" id="113985994"/>
<dbReference type="RefSeq" id="XP_039236225.1">
    <property type="nucleotide sequence ID" value="XM_039380291.1"/>
</dbReference>
<gene>
    <name evidence="3" type="primary">LOC113985994</name>
</gene>
<accession>A0A7R5K7X0</accession>
<evidence type="ECO:0000256" key="1">
    <source>
        <dbReference type="SAM" id="MobiDB-lite"/>
    </source>
</evidence>
<name>A0A7R5K7X0_9PASS</name>
<sequence>MGVGAVPVEAELLRGERRSEAHCRSASSPLPAADSRPTTSPLLPGPPCRTVRLRDPEPPRVPVRGSPRGSAGALGPGPRGCSPTKGRGRGRGPGSGTRDGHGPAGRAPPTRPSSLLLATRAPPATPRAPGPANPGPRQRLARQSRPAFLGAVQSQPAFSIRQRSRKLCPLSRGAAPPSGTVPPFPSGAAGTTEGRPGLQRYPGADLGRGSRKLRQRQQKAENLELRQQSWWRHKDGRTVGRTRVGLD</sequence>
<dbReference type="Proteomes" id="UP000504627">
    <property type="component" value="Unplaced"/>
</dbReference>
<feature type="compositionally biased region" description="Pro residues" evidence="1">
    <location>
        <begin position="123"/>
        <end position="134"/>
    </location>
</feature>
<reference evidence="3" key="1">
    <citation type="submission" date="2025-08" db="UniProtKB">
        <authorList>
            <consortium name="RefSeq"/>
        </authorList>
    </citation>
    <scope>IDENTIFICATION</scope>
    <source>
        <tissue evidence="3">Muscle</tissue>
    </source>
</reference>
<feature type="compositionally biased region" description="Basic and acidic residues" evidence="1">
    <location>
        <begin position="11"/>
        <end position="23"/>
    </location>
</feature>
<evidence type="ECO:0000313" key="3">
    <source>
        <dbReference type="RefSeq" id="XP_039236225.1"/>
    </source>
</evidence>
<dbReference type="AlphaFoldDB" id="A0A7R5K7X0"/>
<proteinExistence type="predicted"/>
<protein>
    <submittedName>
        <fullName evidence="3">Collagen alpha-1(I) chain-like</fullName>
    </submittedName>
</protein>
<dbReference type="InParanoid" id="A0A7R5K7X0"/>
<evidence type="ECO:0000313" key="2">
    <source>
        <dbReference type="Proteomes" id="UP000504627"/>
    </source>
</evidence>
<feature type="compositionally biased region" description="Low complexity" evidence="1">
    <location>
        <begin position="112"/>
        <end position="122"/>
    </location>
</feature>